<reference evidence="1" key="2">
    <citation type="submission" date="2021-08" db="EMBL/GenBank/DDBJ databases">
        <authorList>
            <person name="Tani A."/>
            <person name="Ola A."/>
            <person name="Ogura Y."/>
            <person name="Katsura K."/>
            <person name="Hayashi T."/>
        </authorList>
    </citation>
    <scope>NUCLEOTIDE SEQUENCE</scope>
    <source>
        <strain evidence="1">DSM 19015</strain>
    </source>
</reference>
<evidence type="ECO:0000313" key="1">
    <source>
        <dbReference type="EMBL" id="GJD96969.1"/>
    </source>
</evidence>
<dbReference type="RefSeq" id="WP_238246057.1">
    <property type="nucleotide sequence ID" value="NZ_BPQP01000072.1"/>
</dbReference>
<sequence length="132" mass="14961">MAVVIVEAPPIIVPICTEIAMDRRHRIITRLPLTELWDERRDFPEALCLGSITRDTIRRLLAEGPVRFVVADVGRALEWIDPSKRFDFWKSVSSHVSPDPDLLDAGSGGRLLLAWQWSVPAFEPVIVLQEVH</sequence>
<evidence type="ECO:0000313" key="2">
    <source>
        <dbReference type="Proteomes" id="UP001055125"/>
    </source>
</evidence>
<comment type="caution">
    <text evidence="1">The sequence shown here is derived from an EMBL/GenBank/DDBJ whole genome shotgun (WGS) entry which is preliminary data.</text>
</comment>
<reference evidence="1" key="1">
    <citation type="journal article" date="2021" name="Front. Microbiol.">
        <title>Comprehensive Comparative Genomics and Phenotyping of Methylobacterium Species.</title>
        <authorList>
            <person name="Alessa O."/>
            <person name="Ogura Y."/>
            <person name="Fujitani Y."/>
            <person name="Takami H."/>
            <person name="Hayashi T."/>
            <person name="Sahin N."/>
            <person name="Tani A."/>
        </authorList>
    </citation>
    <scope>NUCLEOTIDE SEQUENCE</scope>
    <source>
        <strain evidence="1">DSM 19015</strain>
    </source>
</reference>
<dbReference type="EMBL" id="BPQP01000072">
    <property type="protein sequence ID" value="GJD96969.1"/>
    <property type="molecule type" value="Genomic_DNA"/>
</dbReference>
<gene>
    <name evidence="1" type="ORF">OCOJLMKI_4197</name>
</gene>
<protein>
    <submittedName>
        <fullName evidence="1">Uncharacterized protein</fullName>
    </submittedName>
</protein>
<accession>A0ABQ4S1N1</accession>
<dbReference type="Proteomes" id="UP001055125">
    <property type="component" value="Unassembled WGS sequence"/>
</dbReference>
<name>A0ABQ4S1N1_9HYPH</name>
<proteinExistence type="predicted"/>
<keyword evidence="2" id="KW-1185">Reference proteome</keyword>
<organism evidence="1 2">
    <name type="scientific">Methylobacterium iners</name>
    <dbReference type="NCBI Taxonomy" id="418707"/>
    <lineage>
        <taxon>Bacteria</taxon>
        <taxon>Pseudomonadati</taxon>
        <taxon>Pseudomonadota</taxon>
        <taxon>Alphaproteobacteria</taxon>
        <taxon>Hyphomicrobiales</taxon>
        <taxon>Methylobacteriaceae</taxon>
        <taxon>Methylobacterium</taxon>
    </lineage>
</organism>